<dbReference type="PANTHER" id="PTHR48055">
    <property type="entry name" value="LEUCINE-RICH REPEAT RECEPTOR PROTEIN KINASE EMS1"/>
    <property type="match status" value="1"/>
</dbReference>
<dbReference type="EMBL" id="BDQV01000809">
    <property type="protein sequence ID" value="GAY68070.1"/>
    <property type="molecule type" value="Genomic_DNA"/>
</dbReference>
<organism evidence="2 3">
    <name type="scientific">Citrus unshiu</name>
    <name type="common">Satsuma mandarin</name>
    <name type="synonym">Citrus nobilis var. unshiu</name>
    <dbReference type="NCBI Taxonomy" id="55188"/>
    <lineage>
        <taxon>Eukaryota</taxon>
        <taxon>Viridiplantae</taxon>
        <taxon>Streptophyta</taxon>
        <taxon>Embryophyta</taxon>
        <taxon>Tracheophyta</taxon>
        <taxon>Spermatophyta</taxon>
        <taxon>Magnoliopsida</taxon>
        <taxon>eudicotyledons</taxon>
        <taxon>Gunneridae</taxon>
        <taxon>Pentapetalae</taxon>
        <taxon>rosids</taxon>
        <taxon>malvids</taxon>
        <taxon>Sapindales</taxon>
        <taxon>Rutaceae</taxon>
        <taxon>Aurantioideae</taxon>
        <taxon>Citrus</taxon>
    </lineage>
</organism>
<sequence>MAPEYGIEGEVSTKSDVYSYGIMLMETFTKKKPTDEIFVAELSLKRWVNDLLPTSLVEVVDKTLLSGEEKHSAAKEQCLLSIFSLALECTMESPENRINAKDIVTRLLKIRDTLSKRIGNLIRTVVRLQAKKSNYTKRI</sequence>
<name>A0A2H5QTW9_CITUN</name>
<dbReference type="Gene3D" id="1.10.510.10">
    <property type="entry name" value="Transferase(Phosphotransferase) domain 1"/>
    <property type="match status" value="1"/>
</dbReference>
<dbReference type="Proteomes" id="UP000236630">
    <property type="component" value="Unassembled WGS sequence"/>
</dbReference>
<gene>
    <name evidence="2" type="ORF">CUMW_261280</name>
</gene>
<dbReference type="AlphaFoldDB" id="A0A2H5QTW9"/>
<evidence type="ECO:0000313" key="3">
    <source>
        <dbReference type="Proteomes" id="UP000236630"/>
    </source>
</evidence>
<evidence type="ECO:0000313" key="2">
    <source>
        <dbReference type="EMBL" id="GAY68070.1"/>
    </source>
</evidence>
<protein>
    <recommendedName>
        <fullName evidence="1">Protein kinase domain-containing protein</fullName>
    </recommendedName>
</protein>
<proteinExistence type="predicted"/>
<dbReference type="InterPro" id="IPR051564">
    <property type="entry name" value="LRR_receptor-like_kinase"/>
</dbReference>
<dbReference type="InterPro" id="IPR011009">
    <property type="entry name" value="Kinase-like_dom_sf"/>
</dbReference>
<feature type="domain" description="Protein kinase" evidence="1">
    <location>
        <begin position="1"/>
        <end position="114"/>
    </location>
</feature>
<keyword evidence="3" id="KW-1185">Reference proteome</keyword>
<dbReference type="STRING" id="55188.A0A2H5QTW9"/>
<dbReference type="GO" id="GO:0005524">
    <property type="term" value="F:ATP binding"/>
    <property type="evidence" value="ECO:0007669"/>
    <property type="project" value="InterPro"/>
</dbReference>
<evidence type="ECO:0000259" key="1">
    <source>
        <dbReference type="PROSITE" id="PS50011"/>
    </source>
</evidence>
<dbReference type="GO" id="GO:0016020">
    <property type="term" value="C:membrane"/>
    <property type="evidence" value="ECO:0007669"/>
    <property type="project" value="TreeGrafter"/>
</dbReference>
<dbReference type="PANTHER" id="PTHR48055:SF36">
    <property type="entry name" value="PROTEIN KINASE, PLANT-TYPE, PUTATIVE-RELATED"/>
    <property type="match status" value="1"/>
</dbReference>
<dbReference type="InterPro" id="IPR000719">
    <property type="entry name" value="Prot_kinase_dom"/>
</dbReference>
<comment type="caution">
    <text evidence="2">The sequence shown here is derived from an EMBL/GenBank/DDBJ whole genome shotgun (WGS) entry which is preliminary data.</text>
</comment>
<reference evidence="2 3" key="1">
    <citation type="journal article" date="2017" name="Front. Genet.">
        <title>Draft sequencing of the heterozygous diploid genome of Satsuma (Citrus unshiu Marc.) using a hybrid assembly approach.</title>
        <authorList>
            <person name="Shimizu T."/>
            <person name="Tanizawa Y."/>
            <person name="Mochizuki T."/>
            <person name="Nagasaki H."/>
            <person name="Yoshioka T."/>
            <person name="Toyoda A."/>
            <person name="Fujiyama A."/>
            <person name="Kaminuma E."/>
            <person name="Nakamura Y."/>
        </authorList>
    </citation>
    <scope>NUCLEOTIDE SEQUENCE [LARGE SCALE GENOMIC DNA]</scope>
    <source>
        <strain evidence="3">cv. Miyagawa wase</strain>
    </source>
</reference>
<accession>A0A2H5QTW9</accession>
<dbReference type="InterPro" id="IPR001245">
    <property type="entry name" value="Ser-Thr/Tyr_kinase_cat_dom"/>
</dbReference>
<dbReference type="PROSITE" id="PS50011">
    <property type="entry name" value="PROTEIN_KINASE_DOM"/>
    <property type="match status" value="1"/>
</dbReference>
<dbReference type="Pfam" id="PF07714">
    <property type="entry name" value="PK_Tyr_Ser-Thr"/>
    <property type="match status" value="1"/>
</dbReference>
<dbReference type="SUPFAM" id="SSF56112">
    <property type="entry name" value="Protein kinase-like (PK-like)"/>
    <property type="match status" value="1"/>
</dbReference>
<dbReference type="GO" id="GO:0004672">
    <property type="term" value="F:protein kinase activity"/>
    <property type="evidence" value="ECO:0007669"/>
    <property type="project" value="InterPro"/>
</dbReference>